<evidence type="ECO:0000313" key="2">
    <source>
        <dbReference type="Proteomes" id="UP000595437"/>
    </source>
</evidence>
<gene>
    <name evidence="1" type="ORF">FKW44_008766</name>
</gene>
<evidence type="ECO:0000313" key="1">
    <source>
        <dbReference type="EMBL" id="QQP55544.1"/>
    </source>
</evidence>
<accession>A0A7T8KGP2</accession>
<dbReference type="EMBL" id="CP045894">
    <property type="protein sequence ID" value="QQP55544.1"/>
    <property type="molecule type" value="Genomic_DNA"/>
</dbReference>
<dbReference type="Proteomes" id="UP000595437">
    <property type="component" value="Chromosome 5"/>
</dbReference>
<reference evidence="2" key="1">
    <citation type="submission" date="2021-01" db="EMBL/GenBank/DDBJ databases">
        <title>Caligus Genome Assembly.</title>
        <authorList>
            <person name="Gallardo-Escarate C."/>
        </authorList>
    </citation>
    <scope>NUCLEOTIDE SEQUENCE [LARGE SCALE GENOMIC DNA]</scope>
</reference>
<protein>
    <submittedName>
        <fullName evidence="1">Uncharacterized protein</fullName>
    </submittedName>
</protein>
<keyword evidence="2" id="KW-1185">Reference proteome</keyword>
<organism evidence="1 2">
    <name type="scientific">Caligus rogercresseyi</name>
    <name type="common">Sea louse</name>
    <dbReference type="NCBI Taxonomy" id="217165"/>
    <lineage>
        <taxon>Eukaryota</taxon>
        <taxon>Metazoa</taxon>
        <taxon>Ecdysozoa</taxon>
        <taxon>Arthropoda</taxon>
        <taxon>Crustacea</taxon>
        <taxon>Multicrustacea</taxon>
        <taxon>Hexanauplia</taxon>
        <taxon>Copepoda</taxon>
        <taxon>Siphonostomatoida</taxon>
        <taxon>Caligidae</taxon>
        <taxon>Caligus</taxon>
    </lineage>
</organism>
<sequence>MSTLLNISNDYWDTFVNAGEDAKGSKYIGTPEAYFPPGHTPGTATFRAPSERKSKKFKSLHPARQIFQSPMI</sequence>
<proteinExistence type="predicted"/>
<dbReference type="AlphaFoldDB" id="A0A7T8KGP2"/>
<name>A0A7T8KGP2_CALRO</name>